<accession>X0TG44</accession>
<dbReference type="SUPFAM" id="SSF53649">
    <property type="entry name" value="Alkaline phosphatase-like"/>
    <property type="match status" value="1"/>
</dbReference>
<sequence>MTARKVAKKAVLIGLDALVPELVHKFMAEGRMPHLQRLQERGFTTEVIPTIPAWTPNGWACVATGANSSTHGIEGFLLHFPGESFTTYHNGFDSR</sequence>
<reference evidence="1" key="1">
    <citation type="journal article" date="2014" name="Front. Microbiol.">
        <title>High frequency of phylogenetically diverse reductive dehalogenase-homologous genes in deep subseafloor sedimentary metagenomes.</title>
        <authorList>
            <person name="Kawai M."/>
            <person name="Futagami T."/>
            <person name="Toyoda A."/>
            <person name="Takaki Y."/>
            <person name="Nishi S."/>
            <person name="Hori S."/>
            <person name="Arai W."/>
            <person name="Tsubouchi T."/>
            <person name="Morono Y."/>
            <person name="Uchiyama I."/>
            <person name="Ito T."/>
            <person name="Fujiyama A."/>
            <person name="Inagaki F."/>
            <person name="Takami H."/>
        </authorList>
    </citation>
    <scope>NUCLEOTIDE SEQUENCE</scope>
    <source>
        <strain evidence="1">Expedition CK06-06</strain>
    </source>
</reference>
<dbReference type="EMBL" id="BARS01018236">
    <property type="protein sequence ID" value="GAF92189.1"/>
    <property type="molecule type" value="Genomic_DNA"/>
</dbReference>
<evidence type="ECO:0008006" key="2">
    <source>
        <dbReference type="Google" id="ProtNLM"/>
    </source>
</evidence>
<feature type="non-terminal residue" evidence="1">
    <location>
        <position position="95"/>
    </location>
</feature>
<dbReference type="InterPro" id="IPR017850">
    <property type="entry name" value="Alkaline_phosphatase_core_sf"/>
</dbReference>
<dbReference type="InterPro" id="IPR002591">
    <property type="entry name" value="Phosphodiest/P_Trfase"/>
</dbReference>
<organism evidence="1">
    <name type="scientific">marine sediment metagenome</name>
    <dbReference type="NCBI Taxonomy" id="412755"/>
    <lineage>
        <taxon>unclassified sequences</taxon>
        <taxon>metagenomes</taxon>
        <taxon>ecological metagenomes</taxon>
    </lineage>
</organism>
<proteinExistence type="predicted"/>
<evidence type="ECO:0000313" key="1">
    <source>
        <dbReference type="EMBL" id="GAF92189.1"/>
    </source>
</evidence>
<dbReference type="AlphaFoldDB" id="X0TG44"/>
<gene>
    <name evidence="1" type="ORF">S01H1_29693</name>
</gene>
<dbReference type="Gene3D" id="3.40.720.10">
    <property type="entry name" value="Alkaline Phosphatase, subunit A"/>
    <property type="match status" value="1"/>
</dbReference>
<name>X0TG44_9ZZZZ</name>
<protein>
    <recommendedName>
        <fullName evidence="2">Phosphodiesterase</fullName>
    </recommendedName>
</protein>
<dbReference type="Pfam" id="PF01663">
    <property type="entry name" value="Phosphodiest"/>
    <property type="match status" value="1"/>
</dbReference>
<comment type="caution">
    <text evidence="1">The sequence shown here is derived from an EMBL/GenBank/DDBJ whole genome shotgun (WGS) entry which is preliminary data.</text>
</comment>